<comment type="caution">
    <text evidence="1">The sequence shown here is derived from an EMBL/GenBank/DDBJ whole genome shotgun (WGS) entry which is preliminary data.</text>
</comment>
<sequence length="543" mass="59886">MAYPGKRRKDGYGEDDVRENVKAPRLWMVNDDPDADCITSVNYNGLNIDHWMRLHQKGEAAASSMPVASFQQRAITSAMALQDIPNIDPTRPPVFQAQAQAQAQSATQLQSVKLSLQQQQKLQQQQLHKQFQQQQFQQQQHQLQQQQLQQQHIQRLLQQQDGVPDCFGSLMERSSICSPTPIVIPSNLRTSQQLYGDLDLQNALSAAPSCSYPVQNSCISRPQSSSSLISDAGNDQTSSLLSNKHSEAQHPSGNLATTGILVQEPQMAASWLPSSSRDPSTADAQLMIPYSFAGKFDAPSGPGCTFSSSLNEQTDQLGFSSLPLQQSTAVYRSSLKEQEQVQSELILPSTVLPAAPSMVSVDESDPSGMVSRMINQLMPQNQMVYGKQLLSGCYNASAADPSTSLNTVVNGSCVGEGEIPHQSLPAAPPRRATTRTYTKVYKLGSIGRALDVNRFKNYTELRCELARMFGLEGQLDKKSGWQLVFIDNENDILLVGDDPWEEFVSSVRGIRILSPSEVAYYMNSDERVGAPYNCLNSSVMRRF</sequence>
<reference evidence="2" key="1">
    <citation type="journal article" date="2024" name="Proc. Natl. Acad. Sci. U.S.A.">
        <title>Extraordinary preservation of gene collinearity over three hundred million years revealed in homosporous lycophytes.</title>
        <authorList>
            <person name="Li C."/>
            <person name="Wickell D."/>
            <person name="Kuo L.Y."/>
            <person name="Chen X."/>
            <person name="Nie B."/>
            <person name="Liao X."/>
            <person name="Peng D."/>
            <person name="Ji J."/>
            <person name="Jenkins J."/>
            <person name="Williams M."/>
            <person name="Shu S."/>
            <person name="Plott C."/>
            <person name="Barry K."/>
            <person name="Rajasekar S."/>
            <person name="Grimwood J."/>
            <person name="Han X."/>
            <person name="Sun S."/>
            <person name="Hou Z."/>
            <person name="He W."/>
            <person name="Dai G."/>
            <person name="Sun C."/>
            <person name="Schmutz J."/>
            <person name="Leebens-Mack J.H."/>
            <person name="Li F.W."/>
            <person name="Wang L."/>
        </authorList>
    </citation>
    <scope>NUCLEOTIDE SEQUENCE [LARGE SCALE GENOMIC DNA]</scope>
    <source>
        <strain evidence="2">cv. PW_Plant_1</strain>
    </source>
</reference>
<evidence type="ECO:0000313" key="1">
    <source>
        <dbReference type="EMBL" id="KAJ7566628.1"/>
    </source>
</evidence>
<keyword evidence="2" id="KW-1185">Reference proteome</keyword>
<name>A0ACC2EJG9_DIPCM</name>
<protein>
    <submittedName>
        <fullName evidence="1">Uncharacterized protein</fullName>
    </submittedName>
</protein>
<gene>
    <name evidence="1" type="ORF">O6H91_02G111800</name>
</gene>
<dbReference type="EMBL" id="CM055093">
    <property type="protein sequence ID" value="KAJ7566628.1"/>
    <property type="molecule type" value="Genomic_DNA"/>
</dbReference>
<accession>A0ACC2EJG9</accession>
<dbReference type="Proteomes" id="UP001162992">
    <property type="component" value="Chromosome 2"/>
</dbReference>
<proteinExistence type="predicted"/>
<organism evidence="1 2">
    <name type="scientific">Diphasiastrum complanatum</name>
    <name type="common">Issler's clubmoss</name>
    <name type="synonym">Lycopodium complanatum</name>
    <dbReference type="NCBI Taxonomy" id="34168"/>
    <lineage>
        <taxon>Eukaryota</taxon>
        <taxon>Viridiplantae</taxon>
        <taxon>Streptophyta</taxon>
        <taxon>Embryophyta</taxon>
        <taxon>Tracheophyta</taxon>
        <taxon>Lycopodiopsida</taxon>
        <taxon>Lycopodiales</taxon>
        <taxon>Lycopodiaceae</taxon>
        <taxon>Lycopodioideae</taxon>
        <taxon>Diphasiastrum</taxon>
    </lineage>
</organism>
<evidence type="ECO:0000313" key="2">
    <source>
        <dbReference type="Proteomes" id="UP001162992"/>
    </source>
</evidence>